<name>A0AAD7VNQ5_9ASCO</name>
<dbReference type="EMBL" id="JARPMG010000015">
    <property type="protein sequence ID" value="KAJ8096487.1"/>
    <property type="molecule type" value="Genomic_DNA"/>
</dbReference>
<reference evidence="2" key="1">
    <citation type="submission" date="2023-03" db="EMBL/GenBank/DDBJ databases">
        <title>Near-Complete genome sequence of Lipomyces tetrasporous NRRL Y-64009, an oleaginous yeast capable of growing on lignocellulosic hydrolysates.</title>
        <authorList>
            <consortium name="Lawrence Berkeley National Laboratory"/>
            <person name="Jagtap S.S."/>
            <person name="Liu J.-J."/>
            <person name="Walukiewicz H.E."/>
            <person name="Pangilinan J."/>
            <person name="Lipzen A."/>
            <person name="Ahrendt S."/>
            <person name="Koriabine M."/>
            <person name="Cobaugh K."/>
            <person name="Salamov A."/>
            <person name="Yoshinaga Y."/>
            <person name="Ng V."/>
            <person name="Daum C."/>
            <person name="Grigoriev I.V."/>
            <person name="Slininger P.J."/>
            <person name="Dien B.S."/>
            <person name="Jin Y.-S."/>
            <person name="Rao C.V."/>
        </authorList>
    </citation>
    <scope>NUCLEOTIDE SEQUENCE</scope>
    <source>
        <strain evidence="2">NRRL Y-64009</strain>
    </source>
</reference>
<gene>
    <name evidence="2" type="ORF">POJ06DRAFT_272008</name>
</gene>
<dbReference type="GeneID" id="80884708"/>
<keyword evidence="3" id="KW-1185">Reference proteome</keyword>
<evidence type="ECO:0000313" key="3">
    <source>
        <dbReference type="Proteomes" id="UP001217417"/>
    </source>
</evidence>
<protein>
    <submittedName>
        <fullName evidence="2">Uncharacterized protein</fullName>
    </submittedName>
</protein>
<evidence type="ECO:0000313" key="2">
    <source>
        <dbReference type="EMBL" id="KAJ8096487.1"/>
    </source>
</evidence>
<sequence>MPDARKRKRSSSESDVQARLDHIQSQLDKIMSALTAARAMTIPYSPPRSEHESVSIARQSPASASLPSSSYSTFSTSTEPTAKYLSIVPSLEAHGERRSESQPDAFAGHFANVKVLNPLVTNIKGQLQHLAMASLPSMSIEAQLLTAALHEERDTSNEMNCISSVTNAEEDPDYEKNAITMNDTVTQQQRTDIGMRDARANLESQCPAMKALLIAPLDCVASIPANTFRACKENVATPESPVACAEEAPGVHQLVSDSPVSSFISRSTEGSAEIPGDQVSSGNPFHEALDKRDKLQMCDKVLGEKDQNSFRSFKAKSTIPFGDANFDCFQTRSVTVRGSERILIHHWTAIFGEMMFGILHSSINPMAEVWIPDAFSNEASFQGMLAYAAAHMAHLRRQGGGTEYTIYKIEAIRCIQKLLNDATAALSDSAVSAILRQISIEDRFGSPTVADLHRTGLFNIIEKKGGLMSLRKSWRLEFLLYWYLITSRPKFYLQDVRHQDLSDDSLNNSGCKDALRLSHSKLLLDRFAEVFSFLHDLKVLTQEGSDRGIPVLPIGMDPANSLLRLFKSAVDSSRGLTHEIVGETCRLASLFYITSVKADSLRLGTNDMEVLSKTLSETQLAWEYSSETLLWVVLRGKGPGLENPRRAQMVQSLMEVAKSLPEHSWSVLKKLLIAFLWGDAQDVVSMYEELLLLVRGMIGNIT</sequence>
<proteinExistence type="predicted"/>
<organism evidence="2 3">
    <name type="scientific">Lipomyces tetrasporus</name>
    <dbReference type="NCBI Taxonomy" id="54092"/>
    <lineage>
        <taxon>Eukaryota</taxon>
        <taxon>Fungi</taxon>
        <taxon>Dikarya</taxon>
        <taxon>Ascomycota</taxon>
        <taxon>Saccharomycotina</taxon>
        <taxon>Lipomycetes</taxon>
        <taxon>Lipomycetales</taxon>
        <taxon>Lipomycetaceae</taxon>
        <taxon>Lipomyces</taxon>
    </lineage>
</organism>
<comment type="caution">
    <text evidence="2">The sequence shown here is derived from an EMBL/GenBank/DDBJ whole genome shotgun (WGS) entry which is preliminary data.</text>
</comment>
<accession>A0AAD7VNQ5</accession>
<dbReference type="AlphaFoldDB" id="A0AAD7VNQ5"/>
<dbReference type="InterPro" id="IPR021858">
    <property type="entry name" value="Fun_TF"/>
</dbReference>
<feature type="region of interest" description="Disordered" evidence="1">
    <location>
        <begin position="42"/>
        <end position="73"/>
    </location>
</feature>
<dbReference type="Proteomes" id="UP001217417">
    <property type="component" value="Unassembled WGS sequence"/>
</dbReference>
<dbReference type="PANTHER" id="PTHR37540:SF10">
    <property type="entry name" value="SIGMA-70 REGION 2 FAMILY PROTEIN"/>
    <property type="match status" value="1"/>
</dbReference>
<dbReference type="PANTHER" id="PTHR37540">
    <property type="entry name" value="TRANSCRIPTION FACTOR (ACR-2), PUTATIVE-RELATED-RELATED"/>
    <property type="match status" value="1"/>
</dbReference>
<dbReference type="RefSeq" id="XP_056039937.1">
    <property type="nucleotide sequence ID" value="XM_056189542.1"/>
</dbReference>
<feature type="compositionally biased region" description="Low complexity" evidence="1">
    <location>
        <begin position="60"/>
        <end position="73"/>
    </location>
</feature>
<evidence type="ECO:0000256" key="1">
    <source>
        <dbReference type="SAM" id="MobiDB-lite"/>
    </source>
</evidence>
<dbReference type="Pfam" id="PF11951">
    <property type="entry name" value="Fungal_trans_2"/>
    <property type="match status" value="1"/>
</dbReference>